<feature type="transmembrane region" description="Helical" evidence="1">
    <location>
        <begin position="26"/>
        <end position="45"/>
    </location>
</feature>
<feature type="transmembrane region" description="Helical" evidence="1">
    <location>
        <begin position="113"/>
        <end position="134"/>
    </location>
</feature>
<dbReference type="RefSeq" id="WP_269906734.1">
    <property type="nucleotide sequence ID" value="NZ_JAPFQA010000008.1"/>
</dbReference>
<gene>
    <name evidence="2" type="ORF">OOJ09_19485</name>
</gene>
<feature type="transmembrane region" description="Helical" evidence="1">
    <location>
        <begin position="54"/>
        <end position="74"/>
    </location>
</feature>
<name>A0ABT4QXU6_9HYPH</name>
<keyword evidence="1" id="KW-1133">Transmembrane helix</keyword>
<evidence type="ECO:0000313" key="3">
    <source>
        <dbReference type="Proteomes" id="UP001152178"/>
    </source>
</evidence>
<dbReference type="EMBL" id="JAPFQA010000008">
    <property type="protein sequence ID" value="MCZ8546377.1"/>
    <property type="molecule type" value="Genomic_DNA"/>
</dbReference>
<accession>A0ABT4QXU6</accession>
<keyword evidence="3" id="KW-1185">Reference proteome</keyword>
<organism evidence="2 3">
    <name type="scientific">Mesorhizobium qingshengii</name>
    <dbReference type="NCBI Taxonomy" id="1165689"/>
    <lineage>
        <taxon>Bacteria</taxon>
        <taxon>Pseudomonadati</taxon>
        <taxon>Pseudomonadota</taxon>
        <taxon>Alphaproteobacteria</taxon>
        <taxon>Hyphomicrobiales</taxon>
        <taxon>Phyllobacteriaceae</taxon>
        <taxon>Mesorhizobium</taxon>
    </lineage>
</organism>
<dbReference type="Proteomes" id="UP001152178">
    <property type="component" value="Unassembled WGS sequence"/>
</dbReference>
<keyword evidence="1" id="KW-0812">Transmembrane</keyword>
<evidence type="ECO:0000256" key="1">
    <source>
        <dbReference type="SAM" id="Phobius"/>
    </source>
</evidence>
<protein>
    <submittedName>
        <fullName evidence="2">Uncharacterized protein</fullName>
    </submittedName>
</protein>
<reference evidence="2" key="1">
    <citation type="submission" date="2022-11" db="EMBL/GenBank/DDBJ databases">
        <authorList>
            <person name="Coimbra C."/>
        </authorList>
    </citation>
    <scope>NUCLEOTIDE SEQUENCE</scope>
    <source>
        <strain evidence="2">Jales19</strain>
    </source>
</reference>
<evidence type="ECO:0000313" key="2">
    <source>
        <dbReference type="EMBL" id="MCZ8546377.1"/>
    </source>
</evidence>
<proteinExistence type="predicted"/>
<comment type="caution">
    <text evidence="2">The sequence shown here is derived from an EMBL/GenBank/DDBJ whole genome shotgun (WGS) entry which is preliminary data.</text>
</comment>
<keyword evidence="1" id="KW-0472">Membrane</keyword>
<sequence length="150" mass="16516">MPEGNDVSVKEIYKEQYAHFRAMNDILYKIPPLFSVAIGGLWYFAASQLKTDRLIAVAIFLFAAVVSIASVFIMGRFSQAFSLYITNLNKLDGDYAVSIKNKDKKWPPSTVKIIQFLLWVAAAISCAGVIYALAPLFCPPAPPVLPAQPS</sequence>